<organism evidence="1 2">
    <name type="scientific">Ignelater luminosus</name>
    <name type="common">Cucubano</name>
    <name type="synonym">Pyrophorus luminosus</name>
    <dbReference type="NCBI Taxonomy" id="2038154"/>
    <lineage>
        <taxon>Eukaryota</taxon>
        <taxon>Metazoa</taxon>
        <taxon>Ecdysozoa</taxon>
        <taxon>Arthropoda</taxon>
        <taxon>Hexapoda</taxon>
        <taxon>Insecta</taxon>
        <taxon>Pterygota</taxon>
        <taxon>Neoptera</taxon>
        <taxon>Endopterygota</taxon>
        <taxon>Coleoptera</taxon>
        <taxon>Polyphaga</taxon>
        <taxon>Elateriformia</taxon>
        <taxon>Elateroidea</taxon>
        <taxon>Elateridae</taxon>
        <taxon>Agrypninae</taxon>
        <taxon>Pyrophorini</taxon>
        <taxon>Ignelater</taxon>
    </lineage>
</organism>
<evidence type="ECO:0008006" key="3">
    <source>
        <dbReference type="Google" id="ProtNLM"/>
    </source>
</evidence>
<gene>
    <name evidence="1" type="ORF">ILUMI_16280</name>
</gene>
<proteinExistence type="predicted"/>
<sequence>MCANNYLWVNEDLDLRCSRFPASDYSHLVNKTIVEMFELFIDDEVVHYLVEQSQRYAEFTNCPNPNISFGEFRNAIAILILVVVDISDNRKIENIKNMEAESGEVANENLESAWEDMTDKFIPLAFEKDGRFKRVF</sequence>
<dbReference type="AlphaFoldDB" id="A0A8K0CSK6"/>
<reference evidence="1" key="1">
    <citation type="submission" date="2019-08" db="EMBL/GenBank/DDBJ databases">
        <title>The genome of the North American firefly Photinus pyralis.</title>
        <authorList>
            <consortium name="Photinus pyralis genome working group"/>
            <person name="Fallon T.R."/>
            <person name="Sander Lower S.E."/>
            <person name="Weng J.-K."/>
        </authorList>
    </citation>
    <scope>NUCLEOTIDE SEQUENCE</scope>
    <source>
        <strain evidence="1">TRF0915ILg1</strain>
        <tissue evidence="1">Whole body</tissue>
    </source>
</reference>
<dbReference type="EMBL" id="VTPC01061068">
    <property type="protein sequence ID" value="KAF2889893.1"/>
    <property type="molecule type" value="Genomic_DNA"/>
</dbReference>
<dbReference type="Proteomes" id="UP000801492">
    <property type="component" value="Unassembled WGS sequence"/>
</dbReference>
<dbReference type="OrthoDB" id="6806382at2759"/>
<comment type="caution">
    <text evidence="1">The sequence shown here is derived from an EMBL/GenBank/DDBJ whole genome shotgun (WGS) entry which is preliminary data.</text>
</comment>
<protein>
    <recommendedName>
        <fullName evidence="3">PiggyBac transposable element-derived protein domain-containing protein</fullName>
    </recommendedName>
</protein>
<evidence type="ECO:0000313" key="2">
    <source>
        <dbReference type="Proteomes" id="UP000801492"/>
    </source>
</evidence>
<evidence type="ECO:0000313" key="1">
    <source>
        <dbReference type="EMBL" id="KAF2889893.1"/>
    </source>
</evidence>
<keyword evidence="2" id="KW-1185">Reference proteome</keyword>
<accession>A0A8K0CSK6</accession>
<name>A0A8K0CSK6_IGNLU</name>